<evidence type="ECO:0000313" key="3">
    <source>
        <dbReference type="EMBL" id="TLX22798.1"/>
    </source>
</evidence>
<dbReference type="GO" id="GO:0004364">
    <property type="term" value="F:glutathione transferase activity"/>
    <property type="evidence" value="ECO:0007669"/>
    <property type="project" value="UniProtKB-EC"/>
</dbReference>
<sequence length="201" mass="22361">MKLYYAPGACSLATHIVLRETDATFELEKIDTQRHLTADGGDFFAINSKGQVPLLEVAKDVYLSEGPVIAQYLAELAGSHRLLPPVGLPRYRVLEWQNFVGTELHKAYTPIFSPGLDDAAKAILRGRLRKKYEWLEAQLPAQGYLTGDEFTVADAYLFTVTQWATYVTLDLDDLPRLHAYLGRVAARPAVQAALKAEGLLR</sequence>
<comment type="caution">
    <text evidence="3">The sequence shown here is derived from an EMBL/GenBank/DDBJ whole genome shotgun (WGS) entry which is preliminary data.</text>
</comment>
<feature type="domain" description="GST N-terminal" evidence="1">
    <location>
        <begin position="1"/>
        <end position="81"/>
    </location>
</feature>
<accession>A0A5R9PJ79</accession>
<dbReference type="Gene3D" id="1.20.1050.10">
    <property type="match status" value="1"/>
</dbReference>
<dbReference type="InterPro" id="IPR040079">
    <property type="entry name" value="Glutathione_S-Trfase"/>
</dbReference>
<organism evidence="3 4">
    <name type="scientific">Thermomonas fusca</name>
    <dbReference type="NCBI Taxonomy" id="215690"/>
    <lineage>
        <taxon>Bacteria</taxon>
        <taxon>Pseudomonadati</taxon>
        <taxon>Pseudomonadota</taxon>
        <taxon>Gammaproteobacteria</taxon>
        <taxon>Lysobacterales</taxon>
        <taxon>Lysobacteraceae</taxon>
        <taxon>Thermomonas</taxon>
    </lineage>
</organism>
<dbReference type="PANTHER" id="PTHR44051">
    <property type="entry name" value="GLUTATHIONE S-TRANSFERASE-RELATED"/>
    <property type="match status" value="1"/>
</dbReference>
<evidence type="ECO:0000259" key="2">
    <source>
        <dbReference type="PROSITE" id="PS50405"/>
    </source>
</evidence>
<evidence type="ECO:0000259" key="1">
    <source>
        <dbReference type="PROSITE" id="PS50404"/>
    </source>
</evidence>
<dbReference type="Proteomes" id="UP000308508">
    <property type="component" value="Unassembled WGS sequence"/>
</dbReference>
<keyword evidence="4" id="KW-1185">Reference proteome</keyword>
<dbReference type="SUPFAM" id="SSF47616">
    <property type="entry name" value="GST C-terminal domain-like"/>
    <property type="match status" value="1"/>
</dbReference>
<dbReference type="SFLD" id="SFLDG01150">
    <property type="entry name" value="Main.1:_Beta-like"/>
    <property type="match status" value="1"/>
</dbReference>
<keyword evidence="3" id="KW-0808">Transferase</keyword>
<dbReference type="CDD" id="cd03057">
    <property type="entry name" value="GST_N_Beta"/>
    <property type="match status" value="1"/>
</dbReference>
<protein>
    <submittedName>
        <fullName evidence="3">Glutathione transferase GstA</fullName>
        <ecNumber evidence="3">2.5.1.18</ecNumber>
    </submittedName>
</protein>
<evidence type="ECO:0000313" key="4">
    <source>
        <dbReference type="Proteomes" id="UP000308508"/>
    </source>
</evidence>
<reference evidence="3 4" key="1">
    <citation type="submission" date="2019-04" db="EMBL/GenBank/DDBJ databases">
        <authorList>
            <person name="Grouzdev D.S."/>
            <person name="Nazina T.N."/>
        </authorList>
    </citation>
    <scope>NUCLEOTIDE SEQUENCE [LARGE SCALE GENOMIC DNA]</scope>
    <source>
        <strain evidence="3 4">SHC 3-19</strain>
    </source>
</reference>
<dbReference type="PANTHER" id="PTHR44051:SF8">
    <property type="entry name" value="GLUTATHIONE S-TRANSFERASE GSTA"/>
    <property type="match status" value="1"/>
</dbReference>
<dbReference type="Pfam" id="PF02798">
    <property type="entry name" value="GST_N"/>
    <property type="match status" value="1"/>
</dbReference>
<name>A0A5R9PJ79_9GAMM</name>
<dbReference type="SUPFAM" id="SSF52833">
    <property type="entry name" value="Thioredoxin-like"/>
    <property type="match status" value="1"/>
</dbReference>
<dbReference type="EMBL" id="SROY01000001">
    <property type="protein sequence ID" value="TLX22798.1"/>
    <property type="molecule type" value="Genomic_DNA"/>
</dbReference>
<dbReference type="EC" id="2.5.1.18" evidence="3"/>
<feature type="domain" description="GST C-terminal" evidence="2">
    <location>
        <begin position="86"/>
        <end position="201"/>
    </location>
</feature>
<dbReference type="PROSITE" id="PS50404">
    <property type="entry name" value="GST_NTER"/>
    <property type="match status" value="1"/>
</dbReference>
<gene>
    <name evidence="3" type="primary">gstA</name>
    <name evidence="3" type="ORF">E5S66_01870</name>
</gene>
<dbReference type="InterPro" id="IPR036249">
    <property type="entry name" value="Thioredoxin-like_sf"/>
</dbReference>
<dbReference type="AlphaFoldDB" id="A0A5R9PJ79"/>
<dbReference type="Pfam" id="PF13410">
    <property type="entry name" value="GST_C_2"/>
    <property type="match status" value="1"/>
</dbReference>
<dbReference type="PROSITE" id="PS50405">
    <property type="entry name" value="GST_CTER"/>
    <property type="match status" value="1"/>
</dbReference>
<dbReference type="InterPro" id="IPR010987">
    <property type="entry name" value="Glutathione-S-Trfase_C-like"/>
</dbReference>
<dbReference type="NCBIfam" id="NF007831">
    <property type="entry name" value="PRK10542.1"/>
    <property type="match status" value="1"/>
</dbReference>
<dbReference type="InterPro" id="IPR004045">
    <property type="entry name" value="Glutathione_S-Trfase_N"/>
</dbReference>
<dbReference type="RefSeq" id="WP_138347019.1">
    <property type="nucleotide sequence ID" value="NZ_SROY01000001.1"/>
</dbReference>
<dbReference type="InterPro" id="IPR036282">
    <property type="entry name" value="Glutathione-S-Trfase_C_sf"/>
</dbReference>
<proteinExistence type="predicted"/>
<dbReference type="CDD" id="cd03188">
    <property type="entry name" value="GST_C_Beta"/>
    <property type="match status" value="1"/>
</dbReference>
<dbReference type="Gene3D" id="3.40.30.10">
    <property type="entry name" value="Glutaredoxin"/>
    <property type="match status" value="1"/>
</dbReference>
<dbReference type="SFLD" id="SFLDG00358">
    <property type="entry name" value="Main_(cytGST)"/>
    <property type="match status" value="1"/>
</dbReference>
<dbReference type="SFLD" id="SFLDS00019">
    <property type="entry name" value="Glutathione_Transferase_(cytos"/>
    <property type="match status" value="1"/>
</dbReference>